<dbReference type="Proteomes" id="UP000041882">
    <property type="component" value="Unassembled WGS sequence"/>
</dbReference>
<keyword evidence="3" id="KW-1185">Reference proteome</keyword>
<accession>A0A0T9QPI9</accession>
<sequence>MSADSAPAVVNSAPLSTRQINKRILSIVIFTFVCYLTIGLPLAVLPSFVHNHLGYSNNSAKITPSGSMACRLF</sequence>
<keyword evidence="1" id="KW-0472">Membrane</keyword>
<dbReference type="AlphaFoldDB" id="A0A0T9QPI9"/>
<dbReference type="EMBL" id="CQAW01000021">
    <property type="protein sequence ID" value="CNI21926.1"/>
    <property type="molecule type" value="Genomic_DNA"/>
</dbReference>
<keyword evidence="1" id="KW-0812">Transmembrane</keyword>
<name>A0A0T9QPI9_9GAMM</name>
<proteinExistence type="predicted"/>
<organism evidence="2 3">
    <name type="scientific">Yersinia thracica</name>
    <dbReference type="NCBI Taxonomy" id="2890319"/>
    <lineage>
        <taxon>Bacteria</taxon>
        <taxon>Pseudomonadati</taxon>
        <taxon>Pseudomonadota</taxon>
        <taxon>Gammaproteobacteria</taxon>
        <taxon>Enterobacterales</taxon>
        <taxon>Yersiniaceae</taxon>
        <taxon>Yersinia</taxon>
    </lineage>
</organism>
<evidence type="ECO:0000256" key="1">
    <source>
        <dbReference type="SAM" id="Phobius"/>
    </source>
</evidence>
<evidence type="ECO:0000313" key="3">
    <source>
        <dbReference type="Proteomes" id="UP000041882"/>
    </source>
</evidence>
<gene>
    <name evidence="2" type="primary">yhhS</name>
    <name evidence="2" type="ORF">ERS008472_03554</name>
</gene>
<protein>
    <submittedName>
        <fullName evidence="2">Major facilitator superfamily MFS_1</fullName>
    </submittedName>
</protein>
<evidence type="ECO:0000313" key="2">
    <source>
        <dbReference type="EMBL" id="CNI21926.1"/>
    </source>
</evidence>
<feature type="transmembrane region" description="Helical" evidence="1">
    <location>
        <begin position="24"/>
        <end position="49"/>
    </location>
</feature>
<reference evidence="3" key="1">
    <citation type="submission" date="2015-03" db="EMBL/GenBank/DDBJ databases">
        <authorList>
            <consortium name="Pathogen Informatics"/>
            <person name="Murphy D."/>
        </authorList>
    </citation>
    <scope>NUCLEOTIDE SEQUENCE [LARGE SCALE GENOMIC DNA]</scope>
    <source>
        <strain evidence="3">IP6945</strain>
    </source>
</reference>
<keyword evidence="1" id="KW-1133">Transmembrane helix</keyword>